<name>B4RK99_NEIG2</name>
<accession>B4RK99</accession>
<dbReference type="KEGG" id="ngk:NGK_0559"/>
<protein>
    <submittedName>
        <fullName evidence="1">Uncharacterized protein</fullName>
    </submittedName>
</protein>
<proteinExistence type="predicted"/>
<sequence>MRRIRCGNGYGWCRYGNLMFSVGIYEKTVLLVRTVFCRFKSV</sequence>
<gene>
    <name evidence="1" type="ordered locus">NGK_0559</name>
</gene>
<dbReference type="AlphaFoldDB" id="B4RK99"/>
<evidence type="ECO:0000313" key="1">
    <source>
        <dbReference type="EMBL" id="ACF29250.1"/>
    </source>
</evidence>
<evidence type="ECO:0000313" key="2">
    <source>
        <dbReference type="Proteomes" id="UP000002564"/>
    </source>
</evidence>
<organism evidence="1 2">
    <name type="scientific">Neisseria gonorrhoeae (strain NCCP11945)</name>
    <dbReference type="NCBI Taxonomy" id="521006"/>
    <lineage>
        <taxon>Bacteria</taxon>
        <taxon>Pseudomonadati</taxon>
        <taxon>Pseudomonadota</taxon>
        <taxon>Betaproteobacteria</taxon>
        <taxon>Neisseriales</taxon>
        <taxon>Neisseriaceae</taxon>
        <taxon>Neisseria</taxon>
    </lineage>
</organism>
<dbReference type="Proteomes" id="UP000002564">
    <property type="component" value="Chromosome"/>
</dbReference>
<dbReference type="EMBL" id="CP001050">
    <property type="protein sequence ID" value="ACF29250.1"/>
    <property type="molecule type" value="Genomic_DNA"/>
</dbReference>
<reference evidence="1 2" key="1">
    <citation type="journal article" date="2008" name="J. Bacteriol.">
        <title>Complete genome sequence of Neisseria gonorrhoeae NCCP11945.</title>
        <authorList>
            <person name="Chung G.T."/>
            <person name="Yoo J.S."/>
            <person name="Oh H.B."/>
            <person name="Lee Y.S."/>
            <person name="Cha S.H."/>
            <person name="Kim S.J."/>
            <person name="Yoo C.K."/>
        </authorList>
    </citation>
    <scope>NUCLEOTIDE SEQUENCE [LARGE SCALE GENOMIC DNA]</scope>
    <source>
        <strain evidence="1 2">NCCP11945</strain>
    </source>
</reference>
<dbReference type="HOGENOM" id="CLU_3254498_0_0_4"/>